<protein>
    <submittedName>
        <fullName evidence="3">UDP-N-acetylglucosamine 2-epimerase (Non-hydrolyzing)</fullName>
        <ecNumber evidence="3">5.1.3.14</ecNumber>
    </submittedName>
</protein>
<organism evidence="3 4">
    <name type="scientific">Verrucosispora sioxanthis</name>
    <dbReference type="NCBI Taxonomy" id="2499994"/>
    <lineage>
        <taxon>Bacteria</taxon>
        <taxon>Bacillati</taxon>
        <taxon>Actinomycetota</taxon>
        <taxon>Actinomycetes</taxon>
        <taxon>Micromonosporales</taxon>
        <taxon>Micromonosporaceae</taxon>
        <taxon>Micromonospora</taxon>
    </lineage>
</organism>
<dbReference type="SUPFAM" id="SSF53756">
    <property type="entry name" value="UDP-Glycosyltransferase/glycogen phosphorylase"/>
    <property type="match status" value="1"/>
</dbReference>
<evidence type="ECO:0000256" key="1">
    <source>
        <dbReference type="RuleBase" id="RU003513"/>
    </source>
</evidence>
<name>A0A6M1KND5_9ACTN</name>
<comment type="similarity">
    <text evidence="1">Belongs to the UDP-N-acetylglucosamine 2-epimerase family.</text>
</comment>
<dbReference type="CDD" id="cd03786">
    <property type="entry name" value="GTB_UDP-GlcNAc_2-Epimerase"/>
    <property type="match status" value="1"/>
</dbReference>
<keyword evidence="4" id="KW-1185">Reference proteome</keyword>
<evidence type="ECO:0000313" key="4">
    <source>
        <dbReference type="Proteomes" id="UP000478148"/>
    </source>
</evidence>
<dbReference type="PANTHER" id="PTHR43174">
    <property type="entry name" value="UDP-N-ACETYLGLUCOSAMINE 2-EPIMERASE"/>
    <property type="match status" value="1"/>
</dbReference>
<dbReference type="NCBIfam" id="TIGR00236">
    <property type="entry name" value="wecB"/>
    <property type="match status" value="1"/>
</dbReference>
<dbReference type="EMBL" id="SAIY01000001">
    <property type="protein sequence ID" value="NGM11408.1"/>
    <property type="molecule type" value="Genomic_DNA"/>
</dbReference>
<dbReference type="GO" id="GO:0008761">
    <property type="term" value="F:UDP-N-acetylglucosamine 2-epimerase activity"/>
    <property type="evidence" value="ECO:0007669"/>
    <property type="project" value="UniProtKB-EC"/>
</dbReference>
<dbReference type="EC" id="5.1.3.14" evidence="3"/>
<proteinExistence type="inferred from homology"/>
<accession>A0A6M1KND5</accession>
<reference evidence="3 4" key="1">
    <citation type="submission" date="2020-02" db="EMBL/GenBank/DDBJ databases">
        <title>Draft Genome Sequence of Verrucosispora sp. Strain CWR15, Isolated from Gulf of Mexico Sponge.</title>
        <authorList>
            <person name="Kennedy S.J."/>
            <person name="Cella E."/>
            <person name="Azarian T."/>
            <person name="Baker B.J."/>
            <person name="Shaw L.N."/>
        </authorList>
    </citation>
    <scope>NUCLEOTIDE SEQUENCE [LARGE SCALE GENOMIC DNA]</scope>
    <source>
        <strain evidence="3 4">CWR15</strain>
    </source>
</reference>
<comment type="caution">
    <text evidence="3">The sequence shown here is derived from an EMBL/GenBank/DDBJ whole genome shotgun (WGS) entry which is preliminary data.</text>
</comment>
<dbReference type="AlphaFoldDB" id="A0A6M1KND5"/>
<dbReference type="RefSeq" id="WP_164445315.1">
    <property type="nucleotide sequence ID" value="NZ_SAIY01000001.1"/>
</dbReference>
<dbReference type="Pfam" id="PF02350">
    <property type="entry name" value="Epimerase_2"/>
    <property type="match status" value="1"/>
</dbReference>
<dbReference type="InterPro" id="IPR029767">
    <property type="entry name" value="WecB-like"/>
</dbReference>
<keyword evidence="1 3" id="KW-0413">Isomerase</keyword>
<dbReference type="Gene3D" id="3.40.50.2000">
    <property type="entry name" value="Glycogen Phosphorylase B"/>
    <property type="match status" value="2"/>
</dbReference>
<dbReference type="PANTHER" id="PTHR43174:SF1">
    <property type="entry name" value="UDP-N-ACETYLGLUCOSAMINE 2-EPIMERASE"/>
    <property type="match status" value="1"/>
</dbReference>
<sequence>MTRIMTVVGTRPEIIRLSRVISRLDDTVDHSLVHTGQNWDKTLSDVFFTELRLREPDRFLRVDTSSLGRVLGGVLVGVEAAIADLRPDALLVLGDTNSCIAALMARRLRVPVYHMEAGNRCFDLNVPEETNRRLVDHVADFNLVYTEHARRNLLAEGLHPRRILHTGSPMREVLEHYRPQIERSRVLNQLDLTSGRYVMVSAHREENVDDPARLRRLLDCLAAVRDRWGHPVLVSTHPRTRKRLEALAPDATVLDGIAFHEPFGLIDYVHLQSRAFCTLSDSGTISEESAILGFPAVTLRESIERPEALDTGGIIMTGLDSAGVVEAVKVTVEQVAADGVSCPADYRVPDTSRRVVDFILSTVRRHHEWAGIRR</sequence>
<evidence type="ECO:0000313" key="3">
    <source>
        <dbReference type="EMBL" id="NGM11408.1"/>
    </source>
</evidence>
<gene>
    <name evidence="3" type="primary">wecB</name>
    <name evidence="3" type="ORF">ENC19_01285</name>
</gene>
<dbReference type="Proteomes" id="UP000478148">
    <property type="component" value="Unassembled WGS sequence"/>
</dbReference>
<dbReference type="InterPro" id="IPR003331">
    <property type="entry name" value="UDP_GlcNAc_Epimerase_2_dom"/>
</dbReference>
<evidence type="ECO:0000259" key="2">
    <source>
        <dbReference type="Pfam" id="PF02350"/>
    </source>
</evidence>
<feature type="domain" description="UDP-N-acetylglucosamine 2-epimerase" evidence="2">
    <location>
        <begin position="26"/>
        <end position="359"/>
    </location>
</feature>